<dbReference type="GO" id="GO:0008767">
    <property type="term" value="F:UDP-galactopyranose mutase activity"/>
    <property type="evidence" value="ECO:0007669"/>
    <property type="project" value="UniProtKB-EC"/>
</dbReference>
<dbReference type="GO" id="GO:0005829">
    <property type="term" value="C:cytosol"/>
    <property type="evidence" value="ECO:0007669"/>
    <property type="project" value="TreeGrafter"/>
</dbReference>
<evidence type="ECO:0000256" key="1">
    <source>
        <dbReference type="ARBA" id="ARBA00001974"/>
    </source>
</evidence>
<dbReference type="GO" id="GO:0050660">
    <property type="term" value="F:flavin adenine dinucleotide binding"/>
    <property type="evidence" value="ECO:0007669"/>
    <property type="project" value="TreeGrafter"/>
</dbReference>
<proteinExistence type="inferred from homology"/>
<evidence type="ECO:0000313" key="8">
    <source>
        <dbReference type="Proteomes" id="UP000260812"/>
    </source>
</evidence>
<comment type="cofactor">
    <cofactor evidence="1">
        <name>FAD</name>
        <dbReference type="ChEBI" id="CHEBI:57692"/>
    </cofactor>
</comment>
<dbReference type="PANTHER" id="PTHR21197">
    <property type="entry name" value="UDP-GALACTOPYRANOSE MUTASE"/>
    <property type="match status" value="1"/>
</dbReference>
<keyword evidence="8" id="KW-1185">Reference proteome</keyword>
<accession>A0A3E3HVW0</accession>
<evidence type="ECO:0000256" key="5">
    <source>
        <dbReference type="ARBA" id="ARBA00023235"/>
    </source>
</evidence>
<dbReference type="SUPFAM" id="SSF51971">
    <property type="entry name" value="Nucleotide-binding domain"/>
    <property type="match status" value="1"/>
</dbReference>
<dbReference type="InterPro" id="IPR015899">
    <property type="entry name" value="UDP-GalPyranose_mutase_C"/>
</dbReference>
<comment type="caution">
    <text evidence="7">The sequence shown here is derived from an EMBL/GenBank/DDBJ whole genome shotgun (WGS) entry which is preliminary data.</text>
</comment>
<name>A0A3E3HVW0_9FIRM</name>
<dbReference type="InterPro" id="IPR004379">
    <property type="entry name" value="UDP-GALP_mutase"/>
</dbReference>
<dbReference type="EC" id="5.4.99.9" evidence="7"/>
<dbReference type="Proteomes" id="UP000260812">
    <property type="component" value="Unassembled WGS sequence"/>
</dbReference>
<dbReference type="PANTHER" id="PTHR21197:SF0">
    <property type="entry name" value="UDP-GALACTOPYRANOSE MUTASE"/>
    <property type="match status" value="1"/>
</dbReference>
<evidence type="ECO:0000259" key="6">
    <source>
        <dbReference type="Pfam" id="PF03275"/>
    </source>
</evidence>
<protein>
    <submittedName>
        <fullName evidence="7">UDP-galactopyranose mutase</fullName>
        <ecNumber evidence="7">5.4.99.9</ecNumber>
    </submittedName>
</protein>
<dbReference type="Pfam" id="PF13450">
    <property type="entry name" value="NAD_binding_8"/>
    <property type="match status" value="1"/>
</dbReference>
<evidence type="ECO:0000256" key="2">
    <source>
        <dbReference type="ARBA" id="ARBA00009321"/>
    </source>
</evidence>
<dbReference type="GeneID" id="97990359"/>
<evidence type="ECO:0000313" key="7">
    <source>
        <dbReference type="EMBL" id="RGE55947.1"/>
    </source>
</evidence>
<dbReference type="EMBL" id="QVLV01000033">
    <property type="protein sequence ID" value="RGE55947.1"/>
    <property type="molecule type" value="Genomic_DNA"/>
</dbReference>
<comment type="similarity">
    <text evidence="2">Belongs to the UDP-galactopyranose/dTDP-fucopyranose mutase family.</text>
</comment>
<organism evidence="7 8">
    <name type="scientific">Eisenbergiella massiliensis</name>
    <dbReference type="NCBI Taxonomy" id="1720294"/>
    <lineage>
        <taxon>Bacteria</taxon>
        <taxon>Bacillati</taxon>
        <taxon>Bacillota</taxon>
        <taxon>Clostridia</taxon>
        <taxon>Lachnospirales</taxon>
        <taxon>Lachnospiraceae</taxon>
        <taxon>Eisenbergiella</taxon>
    </lineage>
</organism>
<sequence length="357" mass="41826">MKTDILIIGAGIAGITLARRMAEEKNLKVLLVERRKHIGGYCFDYRDPNGILVHRYGPHIFRTDSEQVYNFLSRFTDWYDYQHKVLANVEGKLYPMPINLDTVNGYLGTNYTSENVAEYFEKVKTFPKEINNVKDAVESQIGPVFYKAFFENYTKKQWGEAPENLPADIIARIPIRANRDDRYFTAKYQAIPAEGYTAMMQRMLDHKNIRVLLNTDYKEIQNEIECSKIFYSGSIDEFYDYRFGRLPYRCVSFKFEELGVEEYQPVAVVNYPNNYGYTRITEFKHFGKGKTEHTVIAKEYSSDCGEPSYPIPVKDNLKLYRKYEGIKQENVIFIGRLGRYRYYSMDQIIEELLSIAL</sequence>
<gene>
    <name evidence="7" type="primary">glf</name>
    <name evidence="7" type="ORF">DXC51_26780</name>
</gene>
<evidence type="ECO:0000256" key="4">
    <source>
        <dbReference type="ARBA" id="ARBA00022827"/>
    </source>
</evidence>
<dbReference type="Gene3D" id="3.40.50.720">
    <property type="entry name" value="NAD(P)-binding Rossmann-like Domain"/>
    <property type="match status" value="3"/>
</dbReference>
<dbReference type="RefSeq" id="WP_117545774.1">
    <property type="nucleotide sequence ID" value="NZ_JBKUNB010000001.1"/>
</dbReference>
<feature type="domain" description="UDP-galactopyranose mutase C-terminal" evidence="6">
    <location>
        <begin position="148"/>
        <end position="342"/>
    </location>
</feature>
<dbReference type="SUPFAM" id="SSF54373">
    <property type="entry name" value="FAD-linked reductases, C-terminal domain"/>
    <property type="match status" value="1"/>
</dbReference>
<dbReference type="Pfam" id="PF03275">
    <property type="entry name" value="GLF"/>
    <property type="match status" value="1"/>
</dbReference>
<dbReference type="AlphaFoldDB" id="A0A3E3HVW0"/>
<keyword evidence="3" id="KW-0285">Flavoprotein</keyword>
<dbReference type="NCBIfam" id="TIGR00031">
    <property type="entry name" value="UDP-GALP_mutase"/>
    <property type="match status" value="1"/>
</dbReference>
<reference evidence="7" key="1">
    <citation type="submission" date="2018-08" db="EMBL/GenBank/DDBJ databases">
        <title>A genome reference for cultivated species of the human gut microbiota.</title>
        <authorList>
            <person name="Zou Y."/>
            <person name="Xue W."/>
            <person name="Luo G."/>
        </authorList>
    </citation>
    <scope>NUCLEOTIDE SEQUENCE [LARGE SCALE GENOMIC DNA]</scope>
    <source>
        <strain evidence="7">TF05-5AC</strain>
    </source>
</reference>
<keyword evidence="5 7" id="KW-0413">Isomerase</keyword>
<evidence type="ECO:0000256" key="3">
    <source>
        <dbReference type="ARBA" id="ARBA00022630"/>
    </source>
</evidence>
<keyword evidence="4" id="KW-0274">FAD</keyword>